<comment type="subcellular location">
    <subcellularLocation>
        <location evidence="1">Nucleus</location>
    </subcellularLocation>
</comment>
<evidence type="ECO:0000256" key="4">
    <source>
        <dbReference type="ARBA" id="ARBA00022705"/>
    </source>
</evidence>
<dbReference type="SMART" id="SM01280">
    <property type="entry name" value="Mcm10"/>
    <property type="match status" value="1"/>
</dbReference>
<dbReference type="EMBL" id="BMAO01004752">
    <property type="protein sequence ID" value="GFQ96702.1"/>
    <property type="molecule type" value="Genomic_DNA"/>
</dbReference>
<evidence type="ECO:0000256" key="1">
    <source>
        <dbReference type="ARBA" id="ARBA00004123"/>
    </source>
</evidence>
<dbReference type="Pfam" id="PF09329">
    <property type="entry name" value="zf-primase"/>
    <property type="match status" value="1"/>
</dbReference>
<dbReference type="InterPro" id="IPR040184">
    <property type="entry name" value="Mcm10"/>
</dbReference>
<dbReference type="InterPro" id="IPR056791">
    <property type="entry name" value="Znf_Mcm10_C"/>
</dbReference>
<dbReference type="InterPro" id="IPR015411">
    <property type="entry name" value="Rep_factor_Mcm10_C"/>
</dbReference>
<protein>
    <recommendedName>
        <fullName evidence="3">Protein MCM10 homolog</fullName>
    </recommendedName>
</protein>
<evidence type="ECO:0000256" key="3">
    <source>
        <dbReference type="ARBA" id="ARBA00017770"/>
    </source>
</evidence>
<sequence length="738" mass="83700">MDPTEEMDLDSLMELLDDNETFEEKTSINSISTNVPENNKLSTFIKQDGSKSKELKNMFDHDFLSPTINNLEEKKKLDNSSVIEKVSVVHTGESDPEDENDYLTETGKTIKKEIERNSNLFSSKPVKPRPSTWKTKFQNPSSSNNNAAGDNSLIVDSYSKIRIINPLVSFSTLQQRMQGRKMIKMSFIQNFIKKGDIEGDWVTMGVIIQKIPPKKSANGKMYSIWKMSDLIDVEKPISVFLFKTAYSDLWKTDIGTVIGILNPSIMPNRDKLGELSLAVDQPGKCMIMGRSKDLGFCKSKRKDGMPCNVPVNIDQCDYCVFHIKKEYKKFSGKRSELQSAYSGREPNLKNKVLKGQNVFYGGQSFVALGKKPSKQIKAKDKLTLSNLGLKRKAEALESEEKERAVKKLTDIYGPEILKVAEKNSEFINNKLTMPTRGSRNLLQHLMQDKSKQGEEAIKVISSKDQLKLFVNRTNHLKSNKQNDSLTLKNLMPQLGRGLRPGEEVNLDFVSPKCSNTQDYAKLKAIKLIKEKGPLKGKDPNSVKVSGDSVDKVKVVLDRCLEDKDILNENSEKKLVVTSKLGTLDMNSERVKEILQRKSSHAYEIEMAEMEKEAAYFNALEKKEKMEEKMASTTEIVCDVVSCKKCKYTAHTASEKCKNEQHPLKCHKALKRFFVCKDCSHRTFAFTKLPSHSCRKCKGSNYERTSMIKQRKGPKLDSETLKIRGDEIKFLDSQDTLNF</sequence>
<evidence type="ECO:0000313" key="11">
    <source>
        <dbReference type="EMBL" id="GFQ96702.1"/>
    </source>
</evidence>
<dbReference type="Pfam" id="PF09332">
    <property type="entry name" value="Mcm10"/>
    <property type="match status" value="1"/>
</dbReference>
<dbReference type="Pfam" id="PF24863">
    <property type="entry name" value="zf-CCCH_Mcm10"/>
    <property type="match status" value="1"/>
</dbReference>
<dbReference type="Pfam" id="PF22379">
    <property type="entry name" value="OB_MCM10"/>
    <property type="match status" value="1"/>
</dbReference>
<dbReference type="OrthoDB" id="273123at2759"/>
<dbReference type="GO" id="GO:0043596">
    <property type="term" value="C:nuclear replication fork"/>
    <property type="evidence" value="ECO:0007669"/>
    <property type="project" value="TreeGrafter"/>
</dbReference>
<reference evidence="11" key="1">
    <citation type="submission" date="2020-07" db="EMBL/GenBank/DDBJ databases">
        <title>Multicomponent nature underlies the extraordinary mechanical properties of spider dragline silk.</title>
        <authorList>
            <person name="Kono N."/>
            <person name="Nakamura H."/>
            <person name="Mori M."/>
            <person name="Yoshida Y."/>
            <person name="Ohtoshi R."/>
            <person name="Malay A.D."/>
            <person name="Moran D.A.P."/>
            <person name="Tomita M."/>
            <person name="Numata K."/>
            <person name="Arakawa K."/>
        </authorList>
    </citation>
    <scope>NUCLEOTIDE SEQUENCE</scope>
</reference>
<dbReference type="InterPro" id="IPR055065">
    <property type="entry name" value="OB_MCM10"/>
</dbReference>
<dbReference type="GO" id="GO:0003697">
    <property type="term" value="F:single-stranded DNA binding"/>
    <property type="evidence" value="ECO:0007669"/>
    <property type="project" value="InterPro"/>
</dbReference>
<dbReference type="Gene3D" id="2.40.50.140">
    <property type="entry name" value="Nucleic acid-binding proteins"/>
    <property type="match status" value="1"/>
</dbReference>
<evidence type="ECO:0000256" key="8">
    <source>
        <dbReference type="ARBA" id="ARBA00023242"/>
    </source>
</evidence>
<dbReference type="GO" id="GO:0003688">
    <property type="term" value="F:DNA replication origin binding"/>
    <property type="evidence" value="ECO:0007669"/>
    <property type="project" value="TreeGrafter"/>
</dbReference>
<gene>
    <name evidence="11" type="primary">Mcm10</name>
    <name evidence="11" type="ORF">TNCT_446191</name>
</gene>
<feature type="region of interest" description="Disordered" evidence="9">
    <location>
        <begin position="121"/>
        <end position="149"/>
    </location>
</feature>
<comment type="similarity">
    <text evidence="2">Belongs to the MCM10 family.</text>
</comment>
<keyword evidence="8" id="KW-0539">Nucleus</keyword>
<keyword evidence="12" id="KW-1185">Reference proteome</keyword>
<proteinExistence type="inferred from homology"/>
<accession>A0A8X6G6B9</accession>
<keyword evidence="6" id="KW-0863">Zinc-finger</keyword>
<keyword evidence="5" id="KW-0479">Metal-binding</keyword>
<dbReference type="InterPro" id="IPR012340">
    <property type="entry name" value="NA-bd_OB-fold"/>
</dbReference>
<dbReference type="PANTHER" id="PTHR13454:SF11">
    <property type="entry name" value="PROTEIN MCM10 HOMOLOG"/>
    <property type="match status" value="1"/>
</dbReference>
<evidence type="ECO:0000256" key="2">
    <source>
        <dbReference type="ARBA" id="ARBA00009679"/>
    </source>
</evidence>
<dbReference type="AlphaFoldDB" id="A0A8X6G6B9"/>
<evidence type="ECO:0000259" key="10">
    <source>
        <dbReference type="SMART" id="SM01280"/>
    </source>
</evidence>
<dbReference type="PANTHER" id="PTHR13454">
    <property type="entry name" value="PROTEIN MCM10 HOMOLOG"/>
    <property type="match status" value="1"/>
</dbReference>
<evidence type="ECO:0000256" key="5">
    <source>
        <dbReference type="ARBA" id="ARBA00022723"/>
    </source>
</evidence>
<dbReference type="InterPro" id="IPR015408">
    <property type="entry name" value="Znf_Mcm10/DnaG"/>
</dbReference>
<keyword evidence="7" id="KW-0862">Zinc</keyword>
<evidence type="ECO:0000313" key="12">
    <source>
        <dbReference type="Proteomes" id="UP000887116"/>
    </source>
</evidence>
<evidence type="ECO:0000256" key="9">
    <source>
        <dbReference type="SAM" id="MobiDB-lite"/>
    </source>
</evidence>
<feature type="compositionally biased region" description="Low complexity" evidence="9">
    <location>
        <begin position="139"/>
        <end position="149"/>
    </location>
</feature>
<organism evidence="11 12">
    <name type="scientific">Trichonephila clavata</name>
    <name type="common">Joro spider</name>
    <name type="synonym">Nephila clavata</name>
    <dbReference type="NCBI Taxonomy" id="2740835"/>
    <lineage>
        <taxon>Eukaryota</taxon>
        <taxon>Metazoa</taxon>
        <taxon>Ecdysozoa</taxon>
        <taxon>Arthropoda</taxon>
        <taxon>Chelicerata</taxon>
        <taxon>Arachnida</taxon>
        <taxon>Araneae</taxon>
        <taxon>Araneomorphae</taxon>
        <taxon>Entelegynae</taxon>
        <taxon>Araneoidea</taxon>
        <taxon>Nephilidae</taxon>
        <taxon>Trichonephila</taxon>
    </lineage>
</organism>
<evidence type="ECO:0000256" key="6">
    <source>
        <dbReference type="ARBA" id="ARBA00022771"/>
    </source>
</evidence>
<name>A0A8X6G6B9_TRICU</name>
<evidence type="ECO:0000256" key="7">
    <source>
        <dbReference type="ARBA" id="ARBA00022833"/>
    </source>
</evidence>
<dbReference type="FunFam" id="2.40.50.140:FF:000174">
    <property type="entry name" value="DNA replication licensing factor mcm10"/>
    <property type="match status" value="1"/>
</dbReference>
<dbReference type="Proteomes" id="UP000887116">
    <property type="component" value="Unassembled WGS sequence"/>
</dbReference>
<comment type="caution">
    <text evidence="11">The sequence shown here is derived from an EMBL/GenBank/DDBJ whole genome shotgun (WGS) entry which is preliminary data.</text>
</comment>
<dbReference type="GO" id="GO:0008270">
    <property type="term" value="F:zinc ion binding"/>
    <property type="evidence" value="ECO:0007669"/>
    <property type="project" value="UniProtKB-KW"/>
</dbReference>
<keyword evidence="4" id="KW-0235">DNA replication</keyword>
<feature type="domain" description="Replication factor Mcm10 C-terminal" evidence="10">
    <location>
        <begin position="431"/>
        <end position="732"/>
    </location>
</feature>
<dbReference type="GO" id="GO:0006270">
    <property type="term" value="P:DNA replication initiation"/>
    <property type="evidence" value="ECO:0007669"/>
    <property type="project" value="InterPro"/>
</dbReference>